<feature type="active site" evidence="3">
    <location>
        <position position="322"/>
    </location>
</feature>
<evidence type="ECO:0000256" key="1">
    <source>
        <dbReference type="ARBA" id="ARBA00010515"/>
    </source>
</evidence>
<dbReference type="InterPro" id="IPR013094">
    <property type="entry name" value="AB_hydrolase_3"/>
</dbReference>
<reference evidence="7" key="1">
    <citation type="submission" date="2017-02" db="UniProtKB">
        <authorList>
            <consortium name="WormBaseParasite"/>
        </authorList>
    </citation>
    <scope>IDENTIFICATION</scope>
</reference>
<dbReference type="ESTHER" id="thecl-a0a0n5d5n3">
    <property type="family name" value="Arylacetamide_deacetylase"/>
</dbReference>
<organism evidence="7">
    <name type="scientific">Thelazia callipaeda</name>
    <name type="common">Oriental eyeworm</name>
    <name type="synonym">Parasitic nematode</name>
    <dbReference type="NCBI Taxonomy" id="103827"/>
    <lineage>
        <taxon>Eukaryota</taxon>
        <taxon>Metazoa</taxon>
        <taxon>Ecdysozoa</taxon>
        <taxon>Nematoda</taxon>
        <taxon>Chromadorea</taxon>
        <taxon>Rhabditida</taxon>
        <taxon>Spirurina</taxon>
        <taxon>Spiruromorpha</taxon>
        <taxon>Thelazioidea</taxon>
        <taxon>Thelaziidae</taxon>
        <taxon>Thelazia</taxon>
    </lineage>
</organism>
<evidence type="ECO:0000313" key="6">
    <source>
        <dbReference type="Proteomes" id="UP000276776"/>
    </source>
</evidence>
<dbReference type="InterPro" id="IPR017157">
    <property type="entry name" value="Arylacetamide_deacetylase"/>
</dbReference>
<feature type="domain" description="Alpha/beta hydrolase fold-3" evidence="4">
    <location>
        <begin position="83"/>
        <end position="237"/>
    </location>
</feature>
<evidence type="ECO:0000256" key="2">
    <source>
        <dbReference type="ARBA" id="ARBA00022801"/>
    </source>
</evidence>
<feature type="domain" description="Alpha/beta hydrolase fold-3" evidence="4">
    <location>
        <begin position="286"/>
        <end position="355"/>
    </location>
</feature>
<evidence type="ECO:0000259" key="4">
    <source>
        <dbReference type="Pfam" id="PF07859"/>
    </source>
</evidence>
<evidence type="ECO:0000313" key="5">
    <source>
        <dbReference type="EMBL" id="VDN05855.1"/>
    </source>
</evidence>
<dbReference type="PANTHER" id="PTHR48081:SF8">
    <property type="entry name" value="ALPHA_BETA HYDROLASE FOLD-3 DOMAIN-CONTAINING PROTEIN-RELATED"/>
    <property type="match status" value="1"/>
</dbReference>
<comment type="similarity">
    <text evidence="1">Belongs to the 'GDXG' lipolytic enzyme family.</text>
</comment>
<dbReference type="Gene3D" id="3.40.50.1820">
    <property type="entry name" value="alpha/beta hydrolase"/>
    <property type="match status" value="1"/>
</dbReference>
<reference evidence="5 6" key="2">
    <citation type="submission" date="2018-11" db="EMBL/GenBank/DDBJ databases">
        <authorList>
            <consortium name="Pathogen Informatics"/>
        </authorList>
    </citation>
    <scope>NUCLEOTIDE SEQUENCE [LARGE SCALE GENOMIC DNA]</scope>
</reference>
<dbReference type="Pfam" id="PF07859">
    <property type="entry name" value="Abhydrolase_3"/>
    <property type="match status" value="2"/>
</dbReference>
<dbReference type="OrthoDB" id="408631at2759"/>
<name>A0A0N5D5N3_THECL</name>
<sequence>MLDPPIYIKNMSILSFSNNDMQGEIVYFIFGPIWRNSLTRLLYCLPSIFYLYRPNSLTIRTEFINNVRVRVYYPKKRRSNALILYFHGGGWATLRPFNYDVLMFYFIRRLGILVISVDYRRSPEYHYPIPIHDCEAVYQEIVMIDYKRYGIDRNQIIVMGDSAGGNLATVIAQRQLRKNFPQPLCQILIYPVIHPFDFQSPSYQKYYKYFPGCMFLCPRVMVEWYLLYLGIPATRNNIHKMLRNQHIRRSSKLNEEIQSKIGHNLLPTDFISDSDKKSLPESEDDYLCEAMEKYVNDPNLAPIMATKLEGLSPTMIVTTEYDILRDEAVLYAKHLKSFNVSVHWKHYQKAYHGILNMPISRRKLDILRDVAAFIDLQLSKVEL</sequence>
<keyword evidence="2" id="KW-0378">Hydrolase</keyword>
<proteinExistence type="inferred from homology"/>
<dbReference type="AlphaFoldDB" id="A0A0N5D5N3"/>
<feature type="active site" evidence="3">
    <location>
        <position position="352"/>
    </location>
</feature>
<dbReference type="OMA" id="IGHNLLP"/>
<dbReference type="PIRSF" id="PIRSF037251">
    <property type="entry name" value="Arylacetamide_deacetylase"/>
    <property type="match status" value="1"/>
</dbReference>
<accession>A0A0N5D5N3</accession>
<dbReference type="PANTHER" id="PTHR48081">
    <property type="entry name" value="AB HYDROLASE SUPERFAMILY PROTEIN C4A8.06C"/>
    <property type="match status" value="1"/>
</dbReference>
<evidence type="ECO:0000256" key="3">
    <source>
        <dbReference type="PIRSR" id="PIRSR037251-1"/>
    </source>
</evidence>
<feature type="active site" evidence="3">
    <location>
        <position position="162"/>
    </location>
</feature>
<dbReference type="STRING" id="103827.A0A0N5D5N3"/>
<dbReference type="InterPro" id="IPR050300">
    <property type="entry name" value="GDXG_lipolytic_enzyme"/>
</dbReference>
<dbReference type="WBParaSite" id="TCLT_0000831901-mRNA-1">
    <property type="protein sequence ID" value="TCLT_0000831901-mRNA-1"/>
    <property type="gene ID" value="TCLT_0000831901"/>
</dbReference>
<gene>
    <name evidence="5" type="ORF">TCLT_LOCUS8308</name>
</gene>
<dbReference type="GO" id="GO:0052689">
    <property type="term" value="F:carboxylic ester hydrolase activity"/>
    <property type="evidence" value="ECO:0007669"/>
    <property type="project" value="InterPro"/>
</dbReference>
<evidence type="ECO:0000313" key="7">
    <source>
        <dbReference type="WBParaSite" id="TCLT_0000831901-mRNA-1"/>
    </source>
</evidence>
<keyword evidence="6" id="KW-1185">Reference proteome</keyword>
<dbReference type="Proteomes" id="UP000276776">
    <property type="component" value="Unassembled WGS sequence"/>
</dbReference>
<dbReference type="GO" id="GO:0016020">
    <property type="term" value="C:membrane"/>
    <property type="evidence" value="ECO:0007669"/>
    <property type="project" value="InterPro"/>
</dbReference>
<dbReference type="SUPFAM" id="SSF53474">
    <property type="entry name" value="alpha/beta-Hydrolases"/>
    <property type="match status" value="1"/>
</dbReference>
<dbReference type="InterPro" id="IPR029058">
    <property type="entry name" value="AB_hydrolase_fold"/>
</dbReference>
<protein>
    <submittedName>
        <fullName evidence="7">Abhydrolase_3 domain-containing protein</fullName>
    </submittedName>
</protein>
<dbReference type="EMBL" id="UYYF01004612">
    <property type="protein sequence ID" value="VDN05855.1"/>
    <property type="molecule type" value="Genomic_DNA"/>
</dbReference>